<evidence type="ECO:0000313" key="6">
    <source>
        <dbReference type="Proteomes" id="UP000198551"/>
    </source>
</evidence>
<evidence type="ECO:0000259" key="4">
    <source>
        <dbReference type="PROSITE" id="PS51186"/>
    </source>
</evidence>
<name>A0A1C4TZ40_9ACTN</name>
<dbReference type="InterPro" id="IPR016181">
    <property type="entry name" value="Acyl_CoA_acyltransferase"/>
</dbReference>
<protein>
    <submittedName>
        <fullName evidence="5">L-amino acid N-acyltransferase YncA</fullName>
    </submittedName>
</protein>
<dbReference type="GO" id="GO:0008080">
    <property type="term" value="F:N-acetyltransferase activity"/>
    <property type="evidence" value="ECO:0007669"/>
    <property type="project" value="UniProtKB-ARBA"/>
</dbReference>
<dbReference type="PANTHER" id="PTHR10545">
    <property type="entry name" value="DIAMINE N-ACETYLTRANSFERASE"/>
    <property type="match status" value="1"/>
</dbReference>
<dbReference type="CDD" id="cd04301">
    <property type="entry name" value="NAT_SF"/>
    <property type="match status" value="1"/>
</dbReference>
<dbReference type="RefSeq" id="WP_091040858.1">
    <property type="nucleotide sequence ID" value="NZ_FMCV01000001.1"/>
</dbReference>
<dbReference type="PROSITE" id="PS51186">
    <property type="entry name" value="GNAT"/>
    <property type="match status" value="1"/>
</dbReference>
<evidence type="ECO:0000256" key="3">
    <source>
        <dbReference type="ARBA" id="ARBA00023315"/>
    </source>
</evidence>
<dbReference type="SUPFAM" id="SSF55729">
    <property type="entry name" value="Acyl-CoA N-acyltransferases (Nat)"/>
    <property type="match status" value="1"/>
</dbReference>
<evidence type="ECO:0000256" key="2">
    <source>
        <dbReference type="ARBA" id="ARBA00022679"/>
    </source>
</evidence>
<dbReference type="AlphaFoldDB" id="A0A1C4TZ40"/>
<reference evidence="6" key="1">
    <citation type="submission" date="2016-06" db="EMBL/GenBank/DDBJ databases">
        <authorList>
            <person name="Varghese N."/>
        </authorList>
    </citation>
    <scope>NUCLEOTIDE SEQUENCE [LARGE SCALE GENOMIC DNA]</scope>
    <source>
        <strain evidence="6">DSM 45555</strain>
    </source>
</reference>
<gene>
    <name evidence="5" type="ORF">GA0070215_10195</name>
</gene>
<accession>A0A1C4TZ40</accession>
<dbReference type="FunFam" id="3.40.630.30:FF:000064">
    <property type="entry name" value="GNAT family acetyltransferase"/>
    <property type="match status" value="1"/>
</dbReference>
<organism evidence="5 6">
    <name type="scientific">Micromonospora marina</name>
    <dbReference type="NCBI Taxonomy" id="307120"/>
    <lineage>
        <taxon>Bacteria</taxon>
        <taxon>Bacillati</taxon>
        <taxon>Actinomycetota</taxon>
        <taxon>Actinomycetes</taxon>
        <taxon>Micromonosporales</taxon>
        <taxon>Micromonosporaceae</taxon>
        <taxon>Micromonospora</taxon>
    </lineage>
</organism>
<evidence type="ECO:0000256" key="1">
    <source>
        <dbReference type="ARBA" id="ARBA00008694"/>
    </source>
</evidence>
<dbReference type="Gene3D" id="3.40.630.30">
    <property type="match status" value="1"/>
</dbReference>
<keyword evidence="2 5" id="KW-0808">Transferase</keyword>
<dbReference type="InterPro" id="IPR051016">
    <property type="entry name" value="Diverse_Substrate_AcTransf"/>
</dbReference>
<dbReference type="Proteomes" id="UP000198551">
    <property type="component" value="Unassembled WGS sequence"/>
</dbReference>
<keyword evidence="3 5" id="KW-0012">Acyltransferase</keyword>
<keyword evidence="6" id="KW-1185">Reference proteome</keyword>
<proteinExistence type="inferred from homology"/>
<dbReference type="EMBL" id="FMCV01000001">
    <property type="protein sequence ID" value="SCE64637.1"/>
    <property type="molecule type" value="Genomic_DNA"/>
</dbReference>
<comment type="similarity">
    <text evidence="1">Belongs to the acetyltransferase family.</text>
</comment>
<dbReference type="PANTHER" id="PTHR10545:SF29">
    <property type="entry name" value="GH14572P-RELATED"/>
    <property type="match status" value="1"/>
</dbReference>
<evidence type="ECO:0000313" key="5">
    <source>
        <dbReference type="EMBL" id="SCE64637.1"/>
    </source>
</evidence>
<dbReference type="Pfam" id="PF00583">
    <property type="entry name" value="Acetyltransf_1"/>
    <property type="match status" value="1"/>
</dbReference>
<sequence>MTSPDGAPTIRPVRPEDVPAVVAMVHELAEYERAPEQCHLTTKQLDTALFGPSPALYGHVAVDASDRPVGFALWFLNFSTWAGVHGIYLEDLYVRPDARGTGAGRMLLATLAAICVERGYQRLEWWMIHWNPAARFYAAIGATPMDEWTPYRLAGAALRKLATHATAAPTRSAP</sequence>
<feature type="domain" description="N-acetyltransferase" evidence="4">
    <location>
        <begin position="8"/>
        <end position="163"/>
    </location>
</feature>
<dbReference type="InterPro" id="IPR000182">
    <property type="entry name" value="GNAT_dom"/>
</dbReference>